<evidence type="ECO:0000256" key="1">
    <source>
        <dbReference type="ARBA" id="ARBA00004300"/>
    </source>
</evidence>
<feature type="region of interest" description="Disordered" evidence="10">
    <location>
        <begin position="1426"/>
        <end position="1502"/>
    </location>
</feature>
<dbReference type="GeneID" id="20035662"/>
<feature type="region of interest" description="Disordered" evidence="10">
    <location>
        <begin position="697"/>
        <end position="757"/>
    </location>
</feature>
<evidence type="ECO:0000256" key="5">
    <source>
        <dbReference type="ARBA" id="ARBA00022803"/>
    </source>
</evidence>
<feature type="compositionally biased region" description="Basic and acidic residues" evidence="10">
    <location>
        <begin position="1426"/>
        <end position="1443"/>
    </location>
</feature>
<accession>W7ACV6</accession>
<feature type="region of interest" description="Disordered" evidence="10">
    <location>
        <begin position="1009"/>
        <end position="1028"/>
    </location>
</feature>
<keyword evidence="4" id="KW-0963">Cytoplasm</keyword>
<feature type="compositionally biased region" description="Low complexity" evidence="10">
    <location>
        <begin position="1453"/>
        <end position="1469"/>
    </location>
</feature>
<evidence type="ECO:0000256" key="2">
    <source>
        <dbReference type="ARBA" id="ARBA00011832"/>
    </source>
</evidence>
<name>W7ACV6_9APIC</name>
<feature type="compositionally biased region" description="Basic and acidic residues" evidence="10">
    <location>
        <begin position="60"/>
        <end position="91"/>
    </location>
</feature>
<evidence type="ECO:0000256" key="7">
    <source>
        <dbReference type="ARBA" id="ARBA00023212"/>
    </source>
</evidence>
<feature type="compositionally biased region" description="Polar residues" evidence="10">
    <location>
        <begin position="713"/>
        <end position="724"/>
    </location>
</feature>
<dbReference type="EMBL" id="KI965460">
    <property type="protein sequence ID" value="EUD69525.1"/>
    <property type="molecule type" value="Genomic_DNA"/>
</dbReference>
<dbReference type="InterPro" id="IPR037692">
    <property type="entry name" value="CEP70"/>
</dbReference>
<evidence type="ECO:0000256" key="3">
    <source>
        <dbReference type="ARBA" id="ARBA00018408"/>
    </source>
</evidence>
<dbReference type="GO" id="GO:0005813">
    <property type="term" value="C:centrosome"/>
    <property type="evidence" value="ECO:0007669"/>
    <property type="project" value="UniProtKB-SubCell"/>
</dbReference>
<feature type="region of interest" description="Disordered" evidence="10">
    <location>
        <begin position="1076"/>
        <end position="1099"/>
    </location>
</feature>
<comment type="subunit">
    <text evidence="2">Directly interacts with tubulin-gamma; this interaction determines centrosomal localization.</text>
</comment>
<dbReference type="RefSeq" id="XP_008814227.1">
    <property type="nucleotide sequence ID" value="XM_008816005.1"/>
</dbReference>
<feature type="coiled-coil region" evidence="9">
    <location>
        <begin position="1259"/>
        <end position="1375"/>
    </location>
</feature>
<gene>
    <name evidence="11" type="ORF">C922_00388</name>
</gene>
<dbReference type="Proteomes" id="UP000030640">
    <property type="component" value="Unassembled WGS sequence"/>
</dbReference>
<feature type="region of interest" description="Disordered" evidence="10">
    <location>
        <begin position="29"/>
        <end position="97"/>
    </location>
</feature>
<evidence type="ECO:0000313" key="11">
    <source>
        <dbReference type="EMBL" id="EUD69525.1"/>
    </source>
</evidence>
<feature type="compositionally biased region" description="Basic and acidic residues" evidence="10">
    <location>
        <begin position="1149"/>
        <end position="1175"/>
    </location>
</feature>
<keyword evidence="6 9" id="KW-0175">Coiled coil</keyword>
<keyword evidence="5" id="KW-0802">TPR repeat</keyword>
<keyword evidence="7" id="KW-0206">Cytoskeleton</keyword>
<organism evidence="11 12">
    <name type="scientific">Plasmodium inui San Antonio 1</name>
    <dbReference type="NCBI Taxonomy" id="1237626"/>
    <lineage>
        <taxon>Eukaryota</taxon>
        <taxon>Sar</taxon>
        <taxon>Alveolata</taxon>
        <taxon>Apicomplexa</taxon>
        <taxon>Aconoidasida</taxon>
        <taxon>Haemosporida</taxon>
        <taxon>Plasmodiidae</taxon>
        <taxon>Plasmodium</taxon>
        <taxon>Plasmodium (Plasmodium)</taxon>
    </lineage>
</organism>
<evidence type="ECO:0000256" key="4">
    <source>
        <dbReference type="ARBA" id="ARBA00022490"/>
    </source>
</evidence>
<proteinExistence type="predicted"/>
<keyword evidence="12" id="KW-1185">Reference proteome</keyword>
<feature type="coiled-coil region" evidence="9">
    <location>
        <begin position="1519"/>
        <end position="1562"/>
    </location>
</feature>
<sequence length="2038" mass="230752">MSDDDFFQDKGSSSLQYIKCKTSTKIDDILKRRRNKLINGGDGERSREESPNEASSPKYNPHDGKQKEHHGEGSRHGNDERYPKWGEKSDSYHGSSSYQLEEVNKYLTKRHSHANLLDDEGELKLGRNYTQQRYSLGKKSFTEDSIKDIYSQDEKFRKGNIKSCINLSTFDDTKRSQLRVSKSLHHLNLQRRKKSSSSYLPHNGDETVPYAEDPLGGNLNNIYKTPSTEVLLREIRSKEDDDGNILHDGDNIEGEYQNGYDENREEIFANLNKIYLNDVDLNKTPSKSFSRNYFEYLKFETAGKMNMSELETPANLKDEKEEEGTNTPFITYYLAGKTSKSGLEQNVNLDYPCDDEKGEVVVPPGVEAQKGSTIYLPKEQRNILEELTLKGEQDKNGDSHFFTKEEGPVVSHLDGFKSILSNQGDDAQYRSRDKAGGESVTLLKLASSQKYNFVKTEAEYNDMLRERSNQLQIGKGSATTTGRIAESSNVNVLGNFVSNNNVSFNDNIFSSNQFHIMNTKSFRDNLFVDSKQCDRESTMPVQRMKHRSDTLPPGCELRRSLTLRNMPISNSMTEKQGFHDLPSGEDAPLRGDRNYASPWNDKIETPDDRSLGVSKNPLVVNSMMLQRSQTGINQIDQFAIHRSTSFGDKKRSPDFASRLDKDPHIDVYVREYSKGCDNPPFGFNSLKSSTVKLASREEDKHSRWGQSEHSRNAGDSTEVSNDISYNVPRGYNDVNKLDADEGRLTRRSDPSNSKDGMIFTKLRNLHKHSDDESNGLHNIEKYLIEGRERKIFSNSSENVYLMNSHYNYGGDGTSDYASQVRKKKNLTVDIGGMNKHTCDGVGFFDINNPDELHSFEKAHTGHSEKGGVMYRSVASNNSNAIIPSDGMTNVQMPERNGISFYSGPLVGRELIPVGNRSSVNKLGETADFGGKESSDLSDSRNTDNTIRIISTEGYISDRRGEIIDGRDLRQYWFDYINSSIGSVNANDIRGLIFGSSQGRIGSKAANNQMGPPSNQMQHSPCAVPGDVSTSRISEDALAQLIREKIKDSINDVVEKLLNERKNLDIVRKDLLNGVEKEPNASDASEGYNNGGEGSGVKNNRVSCSSSVKCEQGGVDQDVAPVKGVAKELRGKGSNPVCNDGVTRTAGEAPSRELDQEKGTTKIGRCSEEHQDEEHSAQGSQHLGRESNKETVHLDEEDMQEIEKLNNHLKLNKIKKSVNLQKEDKEKNQVKWKKLLYNCIDIIYSLTNENNAKNKKMNSLLGEINKLNEYEKKIEHLNEENEKLRVELMQKNELVKKKDIKERTNLNVKIADQAKKIANYEKDINIYKNKANKLNHKISNKDSEMDKLKKKYQLVLDEIEKCKQDATATLKQVLNKKHPTLVDKQCLDISKYYEVEMCMLNKQIRNLKDLLKTGTKEKIMLRKKLSECSEGRSLRGGHPGEHSKGHSNGKSHADSYSHSYADSSAHSGAHSSDDADGEESRRKAAPQKGNPTQTDTSEHTKEGTYKKMCQNLFNEMNEIKKNFDNQKILYDQKIEQLEQKQELQNMKNKLDASEKIVEVYQNIFRENVNYIKSDNLQKRDFSQPTGEMHSQGDGKSYGHLQSGEKDNLPKMVDAVSLAQHSNGGRSYDDFGKSSVALSRKDNPNSQMNATFTSCNMPGASAEFTMSRLQMGSESTGGHMLPPGVNSAAWGSVPSVSGIGMVGDLVSVDTRNPNANTQHNYLNDFVKMYLEKNPISESNNGFQISDLTKWNQRCTENVSNSEDKINHLHDTLMRFEKTELVNIFITICSELKSDNIFFVIQFVKFLSFIVYEQFPLFSSFFYNVASIISINSTKFDEYINVIKKWKSHYVNGQKYYLFRRSVLLIFQADLKDVRRRDIDGACLKLVRSLYEKNLEMSKYSNDSFEKAEYIINKHSKEIISKVIKTYMNLYSIAKISDIIPHMNSMNSKLKTQSYFVRSISSCLNLSKTDNFQEIERKIKELAATKGINEKIKNRINVNEIDEYLAAYTIMGTLKKYLNVTLTQDLLPSISKMIQKNRSSQ</sequence>
<comment type="subcellular location">
    <subcellularLocation>
        <location evidence="1">Cytoplasm</location>
        <location evidence="1">Cytoskeleton</location>
        <location evidence="1">Microtubule organizing center</location>
        <location evidence="1">Centrosome</location>
    </subcellularLocation>
</comment>
<reference evidence="11 12" key="1">
    <citation type="submission" date="2013-02" db="EMBL/GenBank/DDBJ databases">
        <title>The Genome Sequence of Plasmodium inui San Antonio 1.</title>
        <authorList>
            <consortium name="The Broad Institute Genome Sequencing Platform"/>
            <consortium name="The Broad Institute Genome Sequencing Center for Infectious Disease"/>
            <person name="Neafsey D."/>
            <person name="Cheeseman I."/>
            <person name="Volkman S."/>
            <person name="Adams J."/>
            <person name="Walker B."/>
            <person name="Young S.K."/>
            <person name="Zeng Q."/>
            <person name="Gargeya S."/>
            <person name="Fitzgerald M."/>
            <person name="Haas B."/>
            <person name="Abouelleil A."/>
            <person name="Alvarado L."/>
            <person name="Arachchi H.M."/>
            <person name="Berlin A.M."/>
            <person name="Chapman S.B."/>
            <person name="Dewar J."/>
            <person name="Goldberg J."/>
            <person name="Griggs A."/>
            <person name="Gujja S."/>
            <person name="Hansen M."/>
            <person name="Howarth C."/>
            <person name="Imamovic A."/>
            <person name="Larimer J."/>
            <person name="McCowan C."/>
            <person name="Murphy C."/>
            <person name="Neiman D."/>
            <person name="Pearson M."/>
            <person name="Priest M."/>
            <person name="Roberts A."/>
            <person name="Saif S."/>
            <person name="Shea T."/>
            <person name="Sisk P."/>
            <person name="Sykes S."/>
            <person name="Wortman J."/>
            <person name="Nusbaum C."/>
            <person name="Birren B."/>
        </authorList>
    </citation>
    <scope>NUCLEOTIDE SEQUENCE [LARGE SCALE GENOMIC DNA]</scope>
    <source>
        <strain evidence="11 12">San Antonio 1</strain>
    </source>
</reference>
<feature type="region of interest" description="Disordered" evidence="10">
    <location>
        <begin position="1579"/>
        <end position="1604"/>
    </location>
</feature>
<feature type="region of interest" description="Disordered" evidence="10">
    <location>
        <begin position="1126"/>
        <end position="1189"/>
    </location>
</feature>
<dbReference type="PANTHER" id="PTHR14594:SF1">
    <property type="entry name" value="CENTROSOMAL PROTEIN OF 70 KDA"/>
    <property type="match status" value="1"/>
</dbReference>
<protein>
    <recommendedName>
        <fullName evidence="3">Centrosomal protein of 70 kDa</fullName>
    </recommendedName>
</protein>
<feature type="compositionally biased region" description="Basic and acidic residues" evidence="10">
    <location>
        <begin position="735"/>
        <end position="749"/>
    </location>
</feature>
<dbReference type="GO" id="GO:0043015">
    <property type="term" value="F:gamma-tubulin binding"/>
    <property type="evidence" value="ECO:0007669"/>
    <property type="project" value="InterPro"/>
</dbReference>
<evidence type="ECO:0000256" key="10">
    <source>
        <dbReference type="SAM" id="MobiDB-lite"/>
    </source>
</evidence>
<feature type="compositionally biased region" description="Basic and acidic residues" evidence="10">
    <location>
        <begin position="697"/>
        <end position="712"/>
    </location>
</feature>
<dbReference type="GO" id="GO:0060271">
    <property type="term" value="P:cilium assembly"/>
    <property type="evidence" value="ECO:0007669"/>
    <property type="project" value="InterPro"/>
</dbReference>
<dbReference type="VEuPathDB" id="PlasmoDB:C922_00388"/>
<evidence type="ECO:0000256" key="6">
    <source>
        <dbReference type="ARBA" id="ARBA00023054"/>
    </source>
</evidence>
<dbReference type="PANTHER" id="PTHR14594">
    <property type="entry name" value="CENTROSOMAL PROTEIN OF 70 KDA"/>
    <property type="match status" value="1"/>
</dbReference>
<feature type="region of interest" description="Disordered" evidence="10">
    <location>
        <begin position="192"/>
        <end position="212"/>
    </location>
</feature>
<comment type="function">
    <text evidence="8">Plays a role in the organization of both preexisting and nascent microtubules in interphase cells. During mitosis, required for the organization and orientation of the mitotic spindle.</text>
</comment>
<evidence type="ECO:0000313" key="12">
    <source>
        <dbReference type="Proteomes" id="UP000030640"/>
    </source>
</evidence>
<evidence type="ECO:0000256" key="8">
    <source>
        <dbReference type="ARBA" id="ARBA00025273"/>
    </source>
</evidence>
<dbReference type="GO" id="GO:0070507">
    <property type="term" value="P:regulation of microtubule cytoskeleton organization"/>
    <property type="evidence" value="ECO:0007669"/>
    <property type="project" value="InterPro"/>
</dbReference>
<feature type="compositionally biased region" description="Polar residues" evidence="10">
    <location>
        <begin position="1009"/>
        <end position="1018"/>
    </location>
</feature>
<evidence type="ECO:0000256" key="9">
    <source>
        <dbReference type="SAM" id="Coils"/>
    </source>
</evidence>
<dbReference type="OrthoDB" id="378253at2759"/>